<keyword evidence="2" id="KW-1185">Reference proteome</keyword>
<dbReference type="AlphaFoldDB" id="A0A0C2QYE2"/>
<comment type="caution">
    <text evidence="1">The sequence shown here is derived from an EMBL/GenBank/DDBJ whole genome shotgun (WGS) entry which is preliminary data.</text>
</comment>
<dbReference type="EMBL" id="JXRR01000022">
    <property type="protein sequence ID" value="KIL43030.1"/>
    <property type="molecule type" value="Genomic_DNA"/>
</dbReference>
<organism evidence="1 2">
    <name type="scientific">Jeotgalibacillus campisalis</name>
    <dbReference type="NCBI Taxonomy" id="220754"/>
    <lineage>
        <taxon>Bacteria</taxon>
        <taxon>Bacillati</taxon>
        <taxon>Bacillota</taxon>
        <taxon>Bacilli</taxon>
        <taxon>Bacillales</taxon>
        <taxon>Caryophanaceae</taxon>
        <taxon>Jeotgalibacillus</taxon>
    </lineage>
</organism>
<dbReference type="Proteomes" id="UP000031972">
    <property type="component" value="Unassembled WGS sequence"/>
</dbReference>
<evidence type="ECO:0000313" key="1">
    <source>
        <dbReference type="EMBL" id="KIL43030.1"/>
    </source>
</evidence>
<protein>
    <submittedName>
        <fullName evidence="1">Uncharacterized protein</fullName>
    </submittedName>
</protein>
<dbReference type="PATRIC" id="fig|220754.4.peg.3448"/>
<proteinExistence type="predicted"/>
<dbReference type="RefSeq" id="WP_041061253.1">
    <property type="nucleotide sequence ID" value="NZ_JXRR01000022.1"/>
</dbReference>
<accession>A0A0C2QYE2</accession>
<reference evidence="1 2" key="1">
    <citation type="submission" date="2015-01" db="EMBL/GenBank/DDBJ databases">
        <title>Jeotgalibacillus campisalis genome sequencing.</title>
        <authorList>
            <person name="Goh K.M."/>
            <person name="Chan K.-G."/>
            <person name="Yaakop A.S."/>
            <person name="Ee R."/>
            <person name="Gan H.M."/>
            <person name="Chan C.S."/>
        </authorList>
    </citation>
    <scope>NUCLEOTIDE SEQUENCE [LARGE SCALE GENOMIC DNA]</scope>
    <source>
        <strain evidence="1 2">SF-57</strain>
    </source>
</reference>
<evidence type="ECO:0000313" key="2">
    <source>
        <dbReference type="Proteomes" id="UP000031972"/>
    </source>
</evidence>
<dbReference type="OrthoDB" id="2451502at2"/>
<name>A0A0C2QYE2_9BACL</name>
<sequence length="305" mass="35283">MKNQEFLLTLQYLDDEHSIKGSPQVIEHHLRNLVNHLSEDRTLSPSEREIKIKINIASPGRSSDNSIEQDSDAAASDTGKKEIVALLEEIEPTTEWLYVLSFSYYLSLFHQNEVITARTLSHLYPEAEISLPNNIHFSIFQCVDKGFLELVGTSSSQQAYKITSLGIKHVEDRIQYSRKERNGKILLDQFESDQQKKQVDLFVETIEPAEYEKLKKLRNFEEQLLLILYYLHEKGITNLVRTIMVYQILLQLKQYNGSPRTVQTALSRARPMVMKVKVENKIHYKLTEKGTIYLSKNNLIHSSNT</sequence>
<gene>
    <name evidence="1" type="ORF">KR50_34330</name>
</gene>